<dbReference type="VEuPathDB" id="FungiDB:FOC4_g10004989"/>
<dbReference type="Pfam" id="PF13095">
    <property type="entry name" value="FTA2"/>
    <property type="match status" value="1"/>
</dbReference>
<name>A0A420N5B9_FUSOX</name>
<gene>
    <name evidence="1" type="ORF">BFJ68_g18100</name>
</gene>
<protein>
    <recommendedName>
        <fullName evidence="3">Protein kinase domain-containing protein</fullName>
    </recommendedName>
</protein>
<evidence type="ECO:0000313" key="2">
    <source>
        <dbReference type="Proteomes" id="UP000285860"/>
    </source>
</evidence>
<proteinExistence type="predicted"/>
<dbReference type="EMBL" id="MRCY01001034">
    <property type="protein sequence ID" value="RKK75500.1"/>
    <property type="molecule type" value="Genomic_DNA"/>
</dbReference>
<comment type="caution">
    <text evidence="1">The sequence shown here is derived from an EMBL/GenBank/DDBJ whole genome shotgun (WGS) entry which is preliminary data.</text>
</comment>
<dbReference type="VEuPathDB" id="FungiDB:FOIG_10076"/>
<reference evidence="1 2" key="1">
    <citation type="journal article" date="2018" name="Sci. Rep.">
        <title>Characterisation of pathogen-specific regions and novel effector candidates in Fusarium oxysporum f. sp. cepae.</title>
        <authorList>
            <person name="Armitage A.D."/>
            <person name="Taylor A."/>
            <person name="Sobczyk M.K."/>
            <person name="Baxter L."/>
            <person name="Greenfield B.P."/>
            <person name="Bates H.J."/>
            <person name="Wilson F."/>
            <person name="Jackson A.C."/>
            <person name="Ott S."/>
            <person name="Harrison R.J."/>
            <person name="Clarkson J.P."/>
        </authorList>
    </citation>
    <scope>NUCLEOTIDE SEQUENCE [LARGE SCALE GENOMIC DNA]</scope>
    <source>
        <strain evidence="1 2">Fo_A28</strain>
    </source>
</reference>
<dbReference type="Proteomes" id="UP000285860">
    <property type="component" value="Unassembled WGS sequence"/>
</dbReference>
<sequence>MSSGGNPLSVPEELLPVKKPELEIFPQKELSIKWIEIIDNTSSLGPVVRARVSGDEFAVKFFKSYDPESERHLWEPFLGEQAPLELAAYCTDPFYRECQAYERIRAAIDAKILNKDVAVTCHGVLSLTPEDQEVLEQLGVDLGLDDEAKKHPRSVIEAYDARAIVKNITSLNSGITSTNVDEIRRKVASLNEVGICIGDIRIQSFRDGRVVDFGHSMTDPHPLFDRDRFEEAKAGEPLMFDEMVGHARLRNRGKVQGRHGMKLRSHKPKRI</sequence>
<accession>A0A420N5B9</accession>
<evidence type="ECO:0000313" key="1">
    <source>
        <dbReference type="EMBL" id="RKK75500.1"/>
    </source>
</evidence>
<evidence type="ECO:0008006" key="3">
    <source>
        <dbReference type="Google" id="ProtNLM"/>
    </source>
</evidence>
<organism evidence="1 2">
    <name type="scientific">Fusarium oxysporum</name>
    <name type="common">Fusarium vascular wilt</name>
    <dbReference type="NCBI Taxonomy" id="5507"/>
    <lineage>
        <taxon>Eukaryota</taxon>
        <taxon>Fungi</taxon>
        <taxon>Dikarya</taxon>
        <taxon>Ascomycota</taxon>
        <taxon>Pezizomycotina</taxon>
        <taxon>Sordariomycetes</taxon>
        <taxon>Hypocreomycetidae</taxon>
        <taxon>Hypocreales</taxon>
        <taxon>Nectriaceae</taxon>
        <taxon>Fusarium</taxon>
        <taxon>Fusarium oxysporum species complex</taxon>
    </lineage>
</organism>
<dbReference type="AlphaFoldDB" id="A0A420N5B9"/>
<dbReference type="VEuPathDB" id="FungiDB:FOMG_18529"/>
<dbReference type="InterPro" id="IPR025213">
    <property type="entry name" value="Sim4_Fta2"/>
</dbReference>